<dbReference type="CDD" id="cd01335">
    <property type="entry name" value="Radical_SAM"/>
    <property type="match status" value="1"/>
</dbReference>
<dbReference type="PIRSF" id="PIRSF000370">
    <property type="entry name" value="QueE"/>
    <property type="match status" value="1"/>
</dbReference>
<evidence type="ECO:0000256" key="8">
    <source>
        <dbReference type="HAMAP-Rule" id="MF_00917"/>
    </source>
</evidence>
<dbReference type="GO" id="GO:0016840">
    <property type="term" value="F:carbon-nitrogen lyase activity"/>
    <property type="evidence" value="ECO:0007669"/>
    <property type="project" value="UniProtKB-UniRule"/>
</dbReference>
<accession>A0A9D1JYD1</accession>
<feature type="binding site" evidence="8">
    <location>
        <position position="42"/>
    </location>
    <ligand>
        <name>Mg(2+)</name>
        <dbReference type="ChEBI" id="CHEBI:18420"/>
    </ligand>
</feature>
<comment type="function">
    <text evidence="8">Catalyzes the complex heterocyclic radical-mediated conversion of 6-carboxy-5,6,7,8-tetrahydropterin (CPH4) to 7-carboxy-7-deazaguanine (CDG), a step common to the biosynthetic pathways of all 7-deazapurine-containing compounds.</text>
</comment>
<evidence type="ECO:0000256" key="7">
    <source>
        <dbReference type="ARBA" id="ARBA00023239"/>
    </source>
</evidence>
<comment type="pathway">
    <text evidence="8">Purine metabolism; 7-cyano-7-deazaguanine biosynthesis.</text>
</comment>
<gene>
    <name evidence="8" type="primary">queE</name>
    <name evidence="10" type="ORF">IAA86_08700</name>
</gene>
<dbReference type="GO" id="GO:1904047">
    <property type="term" value="F:S-adenosyl-L-methionine binding"/>
    <property type="evidence" value="ECO:0007669"/>
    <property type="project" value="UniProtKB-UniRule"/>
</dbReference>
<feature type="binding site" evidence="8">
    <location>
        <position position="29"/>
    </location>
    <ligand>
        <name>substrate</name>
    </ligand>
</feature>
<keyword evidence="6 8" id="KW-0411">Iron-sulfur</keyword>
<keyword evidence="3 8" id="KW-0479">Metal-binding</keyword>
<comment type="caution">
    <text evidence="8">Lacks conserved residue(s) required for the propagation of feature annotation.</text>
</comment>
<dbReference type="Gene3D" id="3.20.20.70">
    <property type="entry name" value="Aldolase class I"/>
    <property type="match status" value="1"/>
</dbReference>
<evidence type="ECO:0000256" key="6">
    <source>
        <dbReference type="ARBA" id="ARBA00023014"/>
    </source>
</evidence>
<evidence type="ECO:0000313" key="11">
    <source>
        <dbReference type="Proteomes" id="UP000886865"/>
    </source>
</evidence>
<feature type="binding site" evidence="8">
    <location>
        <position position="75"/>
    </location>
    <ligand>
        <name>S-adenosyl-L-methionine</name>
        <dbReference type="ChEBI" id="CHEBI:59789"/>
    </ligand>
</feature>
<dbReference type="EC" id="4.3.99.3" evidence="8"/>
<comment type="subunit">
    <text evidence="8">Homodimer.</text>
</comment>
<feature type="binding site" evidence="8">
    <location>
        <begin position="39"/>
        <end position="41"/>
    </location>
    <ligand>
        <name>S-adenosyl-L-methionine</name>
        <dbReference type="ChEBI" id="CHEBI:59789"/>
    </ligand>
</feature>
<organism evidence="10 11">
    <name type="scientific">Candidatus Galligastranaerophilus intestinavium</name>
    <dbReference type="NCBI Taxonomy" id="2840836"/>
    <lineage>
        <taxon>Bacteria</taxon>
        <taxon>Candidatus Galligastranaerophilus</taxon>
    </lineage>
</organism>
<dbReference type="PANTHER" id="PTHR42836:SF1">
    <property type="entry name" value="7-CARBOXY-7-DEAZAGUANINE SYNTHASE"/>
    <property type="match status" value="1"/>
</dbReference>
<dbReference type="InterPro" id="IPR024924">
    <property type="entry name" value="7-CO-7-deazaguanine_synth-like"/>
</dbReference>
<dbReference type="Pfam" id="PF04055">
    <property type="entry name" value="Radical_SAM"/>
    <property type="match status" value="1"/>
</dbReference>
<feature type="binding site" evidence="8">
    <location>
        <position position="37"/>
    </location>
    <ligand>
        <name>[4Fe-4S] cluster</name>
        <dbReference type="ChEBI" id="CHEBI:49883"/>
        <note>4Fe-4S-S-AdoMet</note>
    </ligand>
</feature>
<keyword evidence="8" id="KW-0671">Queuosine biosynthesis</keyword>
<keyword evidence="2 8" id="KW-0949">S-adenosyl-L-methionine</keyword>
<keyword evidence="4 8" id="KW-0460">Magnesium</keyword>
<feature type="binding site" evidence="8">
    <location>
        <begin position="14"/>
        <end position="16"/>
    </location>
    <ligand>
        <name>substrate</name>
    </ligand>
</feature>
<evidence type="ECO:0000259" key="9">
    <source>
        <dbReference type="PROSITE" id="PS51918"/>
    </source>
</evidence>
<keyword evidence="5 8" id="KW-0408">Iron</keyword>
<evidence type="ECO:0000256" key="4">
    <source>
        <dbReference type="ARBA" id="ARBA00022842"/>
    </source>
</evidence>
<comment type="cofactor">
    <cofactor evidence="8">
        <name>[4Fe-4S] cluster</name>
        <dbReference type="ChEBI" id="CHEBI:49883"/>
    </cofactor>
    <text evidence="8">Binds 1 [4Fe-4S] cluster. The cluster is coordinated with 3 cysteines and an exchangeable S-adenosyl-L-methionine.</text>
</comment>
<evidence type="ECO:0000256" key="3">
    <source>
        <dbReference type="ARBA" id="ARBA00022723"/>
    </source>
</evidence>
<proteinExistence type="inferred from homology"/>
<comment type="similarity">
    <text evidence="8">Belongs to the radical SAM superfamily. 7-carboxy-7-deazaguanine synthase family.</text>
</comment>
<keyword evidence="7 8" id="KW-0456">Lyase</keyword>
<dbReference type="Proteomes" id="UP000886865">
    <property type="component" value="Unassembled WGS sequence"/>
</dbReference>
<feature type="binding site" evidence="8">
    <location>
        <position position="73"/>
    </location>
    <ligand>
        <name>substrate</name>
    </ligand>
</feature>
<name>A0A9D1JYD1_9BACT</name>
<dbReference type="InterPro" id="IPR013785">
    <property type="entry name" value="Aldolase_TIM"/>
</dbReference>
<comment type="cofactor">
    <cofactor evidence="8">
        <name>Mg(2+)</name>
        <dbReference type="ChEBI" id="CHEBI:18420"/>
    </cofactor>
</comment>
<reference evidence="10" key="2">
    <citation type="journal article" date="2021" name="PeerJ">
        <title>Extensive microbial diversity within the chicken gut microbiome revealed by metagenomics and culture.</title>
        <authorList>
            <person name="Gilroy R."/>
            <person name="Ravi A."/>
            <person name="Getino M."/>
            <person name="Pursley I."/>
            <person name="Horton D.L."/>
            <person name="Alikhan N.F."/>
            <person name="Baker D."/>
            <person name="Gharbi K."/>
            <person name="Hall N."/>
            <person name="Watson M."/>
            <person name="Adriaenssens E.M."/>
            <person name="Foster-Nyarko E."/>
            <person name="Jarju S."/>
            <person name="Secka A."/>
            <person name="Antonio M."/>
            <person name="Oren A."/>
            <person name="Chaudhuri R.R."/>
            <person name="La Ragione R."/>
            <person name="Hildebrand F."/>
            <person name="Pallen M.J."/>
        </authorList>
    </citation>
    <scope>NUCLEOTIDE SEQUENCE</scope>
    <source>
        <strain evidence="10">CHK152-2871</strain>
    </source>
</reference>
<dbReference type="EMBL" id="DVJQ01000074">
    <property type="protein sequence ID" value="HIS75080.1"/>
    <property type="molecule type" value="Genomic_DNA"/>
</dbReference>
<evidence type="ECO:0000256" key="2">
    <source>
        <dbReference type="ARBA" id="ARBA00022691"/>
    </source>
</evidence>
<keyword evidence="1 8" id="KW-0004">4Fe-4S</keyword>
<dbReference type="HAMAP" id="MF_00917">
    <property type="entry name" value="QueE"/>
    <property type="match status" value="1"/>
</dbReference>
<evidence type="ECO:0000256" key="1">
    <source>
        <dbReference type="ARBA" id="ARBA00022485"/>
    </source>
</evidence>
<comment type="catalytic activity">
    <reaction evidence="8">
        <text>6-carboxy-5,6,7,8-tetrahydropterin + H(+) = 7-carboxy-7-carbaguanine + NH4(+)</text>
        <dbReference type="Rhea" id="RHEA:27974"/>
        <dbReference type="ChEBI" id="CHEBI:15378"/>
        <dbReference type="ChEBI" id="CHEBI:28938"/>
        <dbReference type="ChEBI" id="CHEBI:61032"/>
        <dbReference type="ChEBI" id="CHEBI:61036"/>
        <dbReference type="EC" id="4.3.99.3"/>
    </reaction>
</comment>
<comment type="cofactor">
    <cofactor evidence="8">
        <name>S-adenosyl-L-methionine</name>
        <dbReference type="ChEBI" id="CHEBI:59789"/>
    </cofactor>
    <text evidence="8">Binds 1 S-adenosyl-L-methionine per subunit.</text>
</comment>
<dbReference type="InterPro" id="IPR058240">
    <property type="entry name" value="rSAM_sf"/>
</dbReference>
<evidence type="ECO:0000256" key="5">
    <source>
        <dbReference type="ARBA" id="ARBA00023004"/>
    </source>
</evidence>
<dbReference type="GO" id="GO:0051539">
    <property type="term" value="F:4 iron, 4 sulfur cluster binding"/>
    <property type="evidence" value="ECO:0007669"/>
    <property type="project" value="UniProtKB-UniRule"/>
</dbReference>
<feature type="domain" description="Radical SAM core" evidence="9">
    <location>
        <begin position="20"/>
        <end position="222"/>
    </location>
</feature>
<dbReference type="SUPFAM" id="SSF102114">
    <property type="entry name" value="Radical SAM enzymes"/>
    <property type="match status" value="1"/>
</dbReference>
<dbReference type="GO" id="GO:0000287">
    <property type="term" value="F:magnesium ion binding"/>
    <property type="evidence" value="ECO:0007669"/>
    <property type="project" value="UniProtKB-UniRule"/>
</dbReference>
<dbReference type="PROSITE" id="PS51918">
    <property type="entry name" value="RADICAL_SAM"/>
    <property type="match status" value="1"/>
</dbReference>
<comment type="caution">
    <text evidence="10">The sequence shown here is derived from an EMBL/GenBank/DDBJ whole genome shotgun (WGS) entry which is preliminary data.</text>
</comment>
<dbReference type="GO" id="GO:0008616">
    <property type="term" value="P:tRNA queuosine(34) biosynthetic process"/>
    <property type="evidence" value="ECO:0007669"/>
    <property type="project" value="UniProtKB-UniRule"/>
</dbReference>
<feature type="binding site" evidence="8">
    <location>
        <position position="33"/>
    </location>
    <ligand>
        <name>[4Fe-4S] cluster</name>
        <dbReference type="ChEBI" id="CHEBI:49883"/>
        <note>4Fe-4S-S-AdoMet</note>
    </ligand>
</feature>
<protein>
    <recommendedName>
        <fullName evidence="8">7-carboxy-7-deazaguanine synthase</fullName>
        <shortName evidence="8">CDG synthase</shortName>
        <ecNumber evidence="8">4.3.99.3</ecNumber>
    </recommendedName>
    <alternativeName>
        <fullName evidence="8">Queuosine biosynthesis protein QueE</fullName>
    </alternativeName>
</protein>
<evidence type="ECO:0000313" key="10">
    <source>
        <dbReference type="EMBL" id="HIS75080.1"/>
    </source>
</evidence>
<dbReference type="PANTHER" id="PTHR42836">
    <property type="entry name" value="7-CARBOXY-7-DEAZAGUANINE SYNTHASE"/>
    <property type="match status" value="1"/>
</dbReference>
<reference evidence="10" key="1">
    <citation type="submission" date="2020-10" db="EMBL/GenBank/DDBJ databases">
        <authorList>
            <person name="Gilroy R."/>
        </authorList>
    </citation>
    <scope>NUCLEOTIDE SEQUENCE</scope>
    <source>
        <strain evidence="10">CHK152-2871</strain>
    </source>
</reference>
<dbReference type="AlphaFoldDB" id="A0A9D1JYD1"/>
<dbReference type="SFLD" id="SFLDS00029">
    <property type="entry name" value="Radical_SAM"/>
    <property type="match status" value="1"/>
</dbReference>
<sequence length="222" mass="25741">MADKITIKEIFESIQGEGPYVGEKQLFVRTTRCNLNCKYCDTDFLCDNASKDYNFDEFFEKLKQSDAQVISFTGGEPLLEADFLCEFLRKYKNRLNKKIYLETNGTNANELKKVIDYVDIVSMDIKLKSATGIRFSLISFDDFIEVAKQKEVFAKVVFDENITNSEIEEAAILAKKYGILLVLQPKMPTSPNISLEEIFNKFYDKYKNIRLIPQVHKFLDIR</sequence>
<dbReference type="InterPro" id="IPR007197">
    <property type="entry name" value="rSAM"/>
</dbReference>
<feature type="binding site" evidence="8">
    <location>
        <position position="40"/>
    </location>
    <ligand>
        <name>[4Fe-4S] cluster</name>
        <dbReference type="ChEBI" id="CHEBI:49883"/>
        <note>4Fe-4S-S-AdoMet</note>
    </ligand>
</feature>